<keyword evidence="8 17" id="KW-0472">Membrane</keyword>
<evidence type="ECO:0000256" key="14">
    <source>
        <dbReference type="ARBA" id="ARBA00044770"/>
    </source>
</evidence>
<sequence length="364" mass="40754">MIKKTLKDVDMTLFFVICVMLLISIICITSASYPQAVKYHKNDAFFYTKRHILSMIIGLIIMLFAINLPRTFIKKWALAGFVASIFLGLLLFTPIGVNEHGQVRSILIPIINRKIQPSDLIKISSIIFFAEYLEKNRRNLDKNEVFITILVIFAFSAGIIFFKDLSTAIVIGLSLFIMYIIAGIRPHQLVIILAIGLVAVFIFIKIFSYRIDRLVGFTGSEMNKFTYHQFQSLYAIAMGGFAGVGLFHSRQRYNVFAAHSDFIFSIICEEFGLLGAMIILVLFVIFIIRGYTIANKASNYFDKFMAAGITSYIGLQAIFNIGVTCKLFPVTGITLPFISYGGTSIIVTLFAAGLVLGISKRGNR</sequence>
<feature type="transmembrane region" description="Helical" evidence="17">
    <location>
        <begin position="232"/>
        <end position="250"/>
    </location>
</feature>
<evidence type="ECO:0000256" key="13">
    <source>
        <dbReference type="ARBA" id="ARBA00041418"/>
    </source>
</evidence>
<gene>
    <name evidence="18" type="ORF">J2S72_000036</name>
</gene>
<evidence type="ECO:0000256" key="3">
    <source>
        <dbReference type="ARBA" id="ARBA00022679"/>
    </source>
</evidence>
<keyword evidence="5" id="KW-0133">Cell shape</keyword>
<proteinExistence type="inferred from homology"/>
<dbReference type="EMBL" id="JAUSTN010000001">
    <property type="protein sequence ID" value="MDQ0274040.1"/>
    <property type="molecule type" value="Genomic_DNA"/>
</dbReference>
<keyword evidence="6" id="KW-0573">Peptidoglycan synthesis</keyword>
<dbReference type="EC" id="2.4.99.28" evidence="14"/>
<comment type="subcellular location">
    <subcellularLocation>
        <location evidence="1">Membrane</location>
        <topology evidence="1">Multi-pass membrane protein</topology>
    </subcellularLocation>
</comment>
<dbReference type="PANTHER" id="PTHR30474">
    <property type="entry name" value="CELL CYCLE PROTEIN"/>
    <property type="match status" value="1"/>
</dbReference>
<comment type="caution">
    <text evidence="18">The sequence shown here is derived from an EMBL/GenBank/DDBJ whole genome shotgun (WGS) entry which is preliminary data.</text>
</comment>
<comment type="catalytic activity">
    <reaction evidence="15">
        <text>[GlcNAc-(1-&gt;4)-Mur2Ac(oyl-L-Ala-gamma-D-Glu-L-Lys-D-Ala-D-Ala)](n)-di-trans,octa-cis-undecaprenyl diphosphate + beta-D-GlcNAc-(1-&gt;4)-Mur2Ac(oyl-L-Ala-gamma-D-Glu-L-Lys-D-Ala-D-Ala)-di-trans,octa-cis-undecaprenyl diphosphate = [GlcNAc-(1-&gt;4)-Mur2Ac(oyl-L-Ala-gamma-D-Glu-L-Lys-D-Ala-D-Ala)](n+1)-di-trans,octa-cis-undecaprenyl diphosphate + di-trans,octa-cis-undecaprenyl diphosphate + H(+)</text>
        <dbReference type="Rhea" id="RHEA:23708"/>
        <dbReference type="Rhea" id="RHEA-COMP:9602"/>
        <dbReference type="Rhea" id="RHEA-COMP:9603"/>
        <dbReference type="ChEBI" id="CHEBI:15378"/>
        <dbReference type="ChEBI" id="CHEBI:58405"/>
        <dbReference type="ChEBI" id="CHEBI:60033"/>
        <dbReference type="ChEBI" id="CHEBI:78435"/>
        <dbReference type="EC" id="2.4.99.28"/>
    </reaction>
</comment>
<evidence type="ECO:0000313" key="19">
    <source>
        <dbReference type="Proteomes" id="UP001236559"/>
    </source>
</evidence>
<feature type="transmembrane region" description="Helical" evidence="17">
    <location>
        <begin position="76"/>
        <end position="97"/>
    </location>
</feature>
<evidence type="ECO:0000256" key="6">
    <source>
        <dbReference type="ARBA" id="ARBA00022984"/>
    </source>
</evidence>
<dbReference type="GO" id="GO:0051301">
    <property type="term" value="P:cell division"/>
    <property type="evidence" value="ECO:0007669"/>
    <property type="project" value="UniProtKB-KW"/>
</dbReference>
<keyword evidence="18" id="KW-0131">Cell cycle</keyword>
<feature type="transmembrane region" description="Helical" evidence="17">
    <location>
        <begin position="145"/>
        <end position="162"/>
    </location>
</feature>
<evidence type="ECO:0000256" key="12">
    <source>
        <dbReference type="ARBA" id="ARBA00041185"/>
    </source>
</evidence>
<evidence type="ECO:0000256" key="8">
    <source>
        <dbReference type="ARBA" id="ARBA00023136"/>
    </source>
</evidence>
<evidence type="ECO:0000256" key="7">
    <source>
        <dbReference type="ARBA" id="ARBA00022989"/>
    </source>
</evidence>
<keyword evidence="2" id="KW-0328">Glycosyltransferase</keyword>
<evidence type="ECO:0000313" key="18">
    <source>
        <dbReference type="EMBL" id="MDQ0274040.1"/>
    </source>
</evidence>
<feature type="transmembrane region" description="Helical" evidence="17">
    <location>
        <begin position="337"/>
        <end position="358"/>
    </location>
</feature>
<keyword evidence="18" id="KW-0132">Cell division</keyword>
<comment type="function">
    <text evidence="16">Peptidoglycan polymerase that is essential for cell division.</text>
</comment>
<dbReference type="RefSeq" id="WP_023054811.1">
    <property type="nucleotide sequence ID" value="NZ_JAUSTN010000001.1"/>
</dbReference>
<accession>A0ABU0AVM1</accession>
<feature type="transmembrane region" description="Helical" evidence="17">
    <location>
        <begin position="309"/>
        <end position="331"/>
    </location>
</feature>
<evidence type="ECO:0000256" key="9">
    <source>
        <dbReference type="ARBA" id="ARBA00032370"/>
    </source>
</evidence>
<dbReference type="Proteomes" id="UP001236559">
    <property type="component" value="Unassembled WGS sequence"/>
</dbReference>
<feature type="transmembrane region" description="Helical" evidence="17">
    <location>
        <begin position="262"/>
        <end position="288"/>
    </location>
</feature>
<evidence type="ECO:0000256" key="10">
    <source>
        <dbReference type="ARBA" id="ARBA00033270"/>
    </source>
</evidence>
<evidence type="ECO:0000256" key="17">
    <source>
        <dbReference type="SAM" id="Phobius"/>
    </source>
</evidence>
<evidence type="ECO:0000256" key="4">
    <source>
        <dbReference type="ARBA" id="ARBA00022692"/>
    </source>
</evidence>
<protein>
    <recommendedName>
        <fullName evidence="12">Probable peptidoglycan glycosyltransferase FtsW</fullName>
        <ecNumber evidence="14">2.4.99.28</ecNumber>
    </recommendedName>
    <alternativeName>
        <fullName evidence="13">Cell division protein FtsW</fullName>
    </alternativeName>
    <alternativeName>
        <fullName evidence="10">Cell wall polymerase</fullName>
    </alternativeName>
    <alternativeName>
        <fullName evidence="9">Peptidoglycan polymerase</fullName>
    </alternativeName>
</protein>
<evidence type="ECO:0000256" key="16">
    <source>
        <dbReference type="ARBA" id="ARBA00049966"/>
    </source>
</evidence>
<organism evidence="18 19">
    <name type="scientific">Peptoniphilus koenoeneniae</name>
    <dbReference type="NCBI Taxonomy" id="507751"/>
    <lineage>
        <taxon>Bacteria</taxon>
        <taxon>Bacillati</taxon>
        <taxon>Bacillota</taxon>
        <taxon>Tissierellia</taxon>
        <taxon>Tissierellales</taxon>
        <taxon>Peptoniphilaceae</taxon>
        <taxon>Peptoniphilus</taxon>
    </lineage>
</organism>
<keyword evidence="19" id="KW-1185">Reference proteome</keyword>
<keyword evidence="7 17" id="KW-1133">Transmembrane helix</keyword>
<keyword evidence="4 17" id="KW-0812">Transmembrane</keyword>
<keyword evidence="3" id="KW-0808">Transferase</keyword>
<dbReference type="InterPro" id="IPR001182">
    <property type="entry name" value="FtsW/RodA"/>
</dbReference>
<name>A0ABU0AVM1_9FIRM</name>
<dbReference type="PANTHER" id="PTHR30474:SF2">
    <property type="entry name" value="PEPTIDOGLYCAN GLYCOSYLTRANSFERASE FTSW-RELATED"/>
    <property type="match status" value="1"/>
</dbReference>
<comment type="similarity">
    <text evidence="11">Belongs to the SEDS family. FtsW subfamily.</text>
</comment>
<reference evidence="18 19" key="1">
    <citation type="submission" date="2023-07" db="EMBL/GenBank/DDBJ databases">
        <title>Genomic Encyclopedia of Type Strains, Phase IV (KMG-IV): sequencing the most valuable type-strain genomes for metagenomic binning, comparative biology and taxonomic classification.</title>
        <authorList>
            <person name="Goeker M."/>
        </authorList>
    </citation>
    <scope>NUCLEOTIDE SEQUENCE [LARGE SCALE GENOMIC DNA]</scope>
    <source>
        <strain evidence="18 19">DSM 22616</strain>
    </source>
</reference>
<feature type="transmembrane region" description="Helical" evidence="17">
    <location>
        <begin position="167"/>
        <end position="184"/>
    </location>
</feature>
<feature type="transmembrane region" description="Helical" evidence="17">
    <location>
        <begin position="51"/>
        <end position="69"/>
    </location>
</feature>
<evidence type="ECO:0000256" key="15">
    <source>
        <dbReference type="ARBA" id="ARBA00049902"/>
    </source>
</evidence>
<evidence type="ECO:0000256" key="2">
    <source>
        <dbReference type="ARBA" id="ARBA00022676"/>
    </source>
</evidence>
<feature type="transmembrane region" description="Helical" evidence="17">
    <location>
        <begin position="12"/>
        <end position="31"/>
    </location>
</feature>
<dbReference type="Pfam" id="PF01098">
    <property type="entry name" value="FTSW_RODA_SPOVE"/>
    <property type="match status" value="1"/>
</dbReference>
<feature type="transmembrane region" description="Helical" evidence="17">
    <location>
        <begin position="190"/>
        <end position="211"/>
    </location>
</feature>
<evidence type="ECO:0000256" key="5">
    <source>
        <dbReference type="ARBA" id="ARBA00022960"/>
    </source>
</evidence>
<evidence type="ECO:0000256" key="11">
    <source>
        <dbReference type="ARBA" id="ARBA00038053"/>
    </source>
</evidence>
<evidence type="ECO:0000256" key="1">
    <source>
        <dbReference type="ARBA" id="ARBA00004141"/>
    </source>
</evidence>